<dbReference type="GO" id="GO:0000978">
    <property type="term" value="F:RNA polymerase II cis-regulatory region sequence-specific DNA binding"/>
    <property type="evidence" value="ECO:0007669"/>
    <property type="project" value="TreeGrafter"/>
</dbReference>
<evidence type="ECO:0000313" key="10">
    <source>
        <dbReference type="EMBL" id="KAJ8901393.1"/>
    </source>
</evidence>
<feature type="domain" description="C2H2-type" evidence="9">
    <location>
        <begin position="371"/>
        <end position="399"/>
    </location>
</feature>
<comment type="subcellular location">
    <subcellularLocation>
        <location evidence="1">Nucleus</location>
    </subcellularLocation>
</comment>
<dbReference type="PROSITE" id="PS00028">
    <property type="entry name" value="ZINC_FINGER_C2H2_1"/>
    <property type="match status" value="4"/>
</dbReference>
<keyword evidence="3" id="KW-0677">Repeat</keyword>
<dbReference type="Pfam" id="PF00096">
    <property type="entry name" value="zf-C2H2"/>
    <property type="match status" value="3"/>
</dbReference>
<evidence type="ECO:0000259" key="9">
    <source>
        <dbReference type="PROSITE" id="PS50157"/>
    </source>
</evidence>
<dbReference type="Gene3D" id="3.30.160.60">
    <property type="entry name" value="Classic Zinc Finger"/>
    <property type="match status" value="3"/>
</dbReference>
<dbReference type="GO" id="GO:0008270">
    <property type="term" value="F:zinc ion binding"/>
    <property type="evidence" value="ECO:0007669"/>
    <property type="project" value="UniProtKB-KW"/>
</dbReference>
<reference evidence="10 11" key="1">
    <citation type="journal article" date="2023" name="Nat. Commun.">
        <title>Origin of minicircular mitochondrial genomes in red algae.</title>
        <authorList>
            <person name="Lee Y."/>
            <person name="Cho C.H."/>
            <person name="Lee Y.M."/>
            <person name="Park S.I."/>
            <person name="Yang J.H."/>
            <person name="West J.A."/>
            <person name="Bhattacharya D."/>
            <person name="Yoon H.S."/>
        </authorList>
    </citation>
    <scope>NUCLEOTIDE SEQUENCE [LARGE SCALE GENOMIC DNA]</scope>
    <source>
        <strain evidence="10 11">CCMP1338</strain>
        <tissue evidence="10">Whole cell</tissue>
    </source>
</reference>
<proteinExistence type="predicted"/>
<accession>A0AAV8UIN3</accession>
<evidence type="ECO:0000256" key="4">
    <source>
        <dbReference type="ARBA" id="ARBA00022771"/>
    </source>
</evidence>
<evidence type="ECO:0000256" key="2">
    <source>
        <dbReference type="ARBA" id="ARBA00022723"/>
    </source>
</evidence>
<evidence type="ECO:0000313" key="11">
    <source>
        <dbReference type="Proteomes" id="UP001157974"/>
    </source>
</evidence>
<dbReference type="PANTHER" id="PTHR24404:SF114">
    <property type="entry name" value="KLUMPFUSS, ISOFORM B-RELATED"/>
    <property type="match status" value="1"/>
</dbReference>
<feature type="domain" description="C2H2-type" evidence="9">
    <location>
        <begin position="400"/>
        <end position="428"/>
    </location>
</feature>
<dbReference type="PANTHER" id="PTHR24404">
    <property type="entry name" value="ZINC FINGER PROTEIN"/>
    <property type="match status" value="1"/>
</dbReference>
<feature type="domain" description="C2H2-type" evidence="9">
    <location>
        <begin position="429"/>
        <end position="458"/>
    </location>
</feature>
<keyword evidence="5" id="KW-0862">Zinc</keyword>
<evidence type="ECO:0000256" key="3">
    <source>
        <dbReference type="ARBA" id="ARBA00022737"/>
    </source>
</evidence>
<dbReference type="GO" id="GO:0006357">
    <property type="term" value="P:regulation of transcription by RNA polymerase II"/>
    <property type="evidence" value="ECO:0007669"/>
    <property type="project" value="TreeGrafter"/>
</dbReference>
<name>A0AAV8UIN3_9RHOD</name>
<dbReference type="InterPro" id="IPR050589">
    <property type="entry name" value="Ikaros_C2H2-ZF"/>
</dbReference>
<gene>
    <name evidence="10" type="ORF">NDN08_007239</name>
</gene>
<keyword evidence="6" id="KW-0238">DNA-binding</keyword>
<evidence type="ECO:0000256" key="8">
    <source>
        <dbReference type="PROSITE-ProRule" id="PRU00042"/>
    </source>
</evidence>
<evidence type="ECO:0000256" key="5">
    <source>
        <dbReference type="ARBA" id="ARBA00022833"/>
    </source>
</evidence>
<evidence type="ECO:0000256" key="7">
    <source>
        <dbReference type="ARBA" id="ARBA00023242"/>
    </source>
</evidence>
<protein>
    <recommendedName>
        <fullName evidence="9">C2H2-type domain-containing protein</fullName>
    </recommendedName>
</protein>
<comment type="caution">
    <text evidence="10">The sequence shown here is derived from an EMBL/GenBank/DDBJ whole genome shotgun (WGS) entry which is preliminary data.</text>
</comment>
<dbReference type="Proteomes" id="UP001157974">
    <property type="component" value="Unassembled WGS sequence"/>
</dbReference>
<keyword evidence="11" id="KW-1185">Reference proteome</keyword>
<dbReference type="SUPFAM" id="SSF57667">
    <property type="entry name" value="beta-beta-alpha zinc fingers"/>
    <property type="match status" value="2"/>
</dbReference>
<dbReference type="AlphaFoldDB" id="A0AAV8UIN3"/>
<keyword evidence="4 8" id="KW-0863">Zinc-finger</keyword>
<dbReference type="PROSITE" id="PS50157">
    <property type="entry name" value="ZINC_FINGER_C2H2_2"/>
    <property type="match status" value="4"/>
</dbReference>
<dbReference type="EMBL" id="JAMWBK010000011">
    <property type="protein sequence ID" value="KAJ8901393.1"/>
    <property type="molecule type" value="Genomic_DNA"/>
</dbReference>
<dbReference type="GO" id="GO:0003700">
    <property type="term" value="F:DNA-binding transcription factor activity"/>
    <property type="evidence" value="ECO:0007669"/>
    <property type="project" value="TreeGrafter"/>
</dbReference>
<keyword evidence="7" id="KW-0539">Nucleus</keyword>
<dbReference type="SMART" id="SM00355">
    <property type="entry name" value="ZnF_C2H2"/>
    <property type="match status" value="4"/>
</dbReference>
<keyword evidence="2" id="KW-0479">Metal-binding</keyword>
<evidence type="ECO:0000256" key="6">
    <source>
        <dbReference type="ARBA" id="ARBA00023125"/>
    </source>
</evidence>
<dbReference type="InterPro" id="IPR036236">
    <property type="entry name" value="Znf_C2H2_sf"/>
</dbReference>
<evidence type="ECO:0000256" key="1">
    <source>
        <dbReference type="ARBA" id="ARBA00004123"/>
    </source>
</evidence>
<organism evidence="10 11">
    <name type="scientific">Rhodosorus marinus</name>
    <dbReference type="NCBI Taxonomy" id="101924"/>
    <lineage>
        <taxon>Eukaryota</taxon>
        <taxon>Rhodophyta</taxon>
        <taxon>Stylonematophyceae</taxon>
        <taxon>Stylonematales</taxon>
        <taxon>Stylonemataceae</taxon>
        <taxon>Rhodosorus</taxon>
    </lineage>
</organism>
<feature type="domain" description="C2H2-type" evidence="9">
    <location>
        <begin position="342"/>
        <end position="370"/>
    </location>
</feature>
<dbReference type="InterPro" id="IPR013087">
    <property type="entry name" value="Znf_C2H2_type"/>
</dbReference>
<sequence>MEEIVRSMDALVGQHVSGLCSQLAWDSIQLNWLLFRMHRRAVPYPGDWSVLLVDSRITVPPATAEILAASEIIRMVSWITMPSLLMTEVQGENYSLASGWAFQGGLPEIDGRGNGMFSGVKRIRLMTTIENYRGVALLSGEVRPGLVAILRMAERDGRHTISTWAIVDKNTQAVIATQTSFDRRWCDICLLTNTVCDPRMCRVESSVDSLREARVALLDKTEKPACNMQYLQMWMSGKWTSYLGPLDPVTIDWRSYVSGYSFKYALFSVVQIEVEGVHPPRSSFRLVQQAREEVDYFLTLEEQGSRSLGEEEQRTRDFFEKLKAHEELVSAKRNSERRKKPHQCETCGMAFKRAYDMKRHRIAVHHKVRDFKCSHCGRMFTQNGHMHEHVRVAHTGLNLHGCSECGKEFGTNSKLERHTRTVHKMERNFLCAVCKNSYSDKGYLKQHMVMQHGHNMDK</sequence>
<dbReference type="GO" id="GO:0005634">
    <property type="term" value="C:nucleus"/>
    <property type="evidence" value="ECO:0007669"/>
    <property type="project" value="UniProtKB-SubCell"/>
</dbReference>